<evidence type="ECO:0000313" key="2">
    <source>
        <dbReference type="EMBL" id="MFE9606236.1"/>
    </source>
</evidence>
<accession>A0ABW6MJC6</accession>
<dbReference type="EMBL" id="JBIAHM010000024">
    <property type="protein sequence ID" value="MFE9606236.1"/>
    <property type="molecule type" value="Genomic_DNA"/>
</dbReference>
<comment type="caution">
    <text evidence="2">The sequence shown here is derived from an EMBL/GenBank/DDBJ whole genome shotgun (WGS) entry which is preliminary data.</text>
</comment>
<dbReference type="Proteomes" id="UP001601303">
    <property type="component" value="Unassembled WGS sequence"/>
</dbReference>
<feature type="transmembrane region" description="Helical" evidence="1">
    <location>
        <begin position="117"/>
        <end position="139"/>
    </location>
</feature>
<evidence type="ECO:0000313" key="3">
    <source>
        <dbReference type="Proteomes" id="UP001601303"/>
    </source>
</evidence>
<keyword evidence="1" id="KW-1133">Transmembrane helix</keyword>
<evidence type="ECO:0008006" key="4">
    <source>
        <dbReference type="Google" id="ProtNLM"/>
    </source>
</evidence>
<organism evidence="2 3">
    <name type="scientific">Streptomyces hokutonensis</name>
    <dbReference type="NCBI Taxonomy" id="1306990"/>
    <lineage>
        <taxon>Bacteria</taxon>
        <taxon>Bacillati</taxon>
        <taxon>Actinomycetota</taxon>
        <taxon>Actinomycetes</taxon>
        <taxon>Kitasatosporales</taxon>
        <taxon>Streptomycetaceae</taxon>
        <taxon>Streptomyces</taxon>
    </lineage>
</organism>
<protein>
    <recommendedName>
        <fullName evidence="4">Integral membrane protein</fullName>
    </recommendedName>
</protein>
<sequence>MALLLVLGGAAVLAVPYRHSLSTARAYEAAPATRGVPAVVRKLEDYSNGHGGTYWVEVAGPASVSGRIVLGDSGPVLSRLRKGDRIGVVVWHGRRTDITFDGRVQQTVEAPTLNPGLYLGVGLSMPAGGMLALYIAVWLRRRTHEQARGRAADGFPLTGKMIAGACAVTVVSGIAASDAHESDPLAFVGIWLTVALISLAVWAARHRIRNRRSG</sequence>
<keyword evidence="1" id="KW-0472">Membrane</keyword>
<gene>
    <name evidence="2" type="ORF">ACFYNQ_47840</name>
</gene>
<name>A0ABW6MJC6_9ACTN</name>
<feature type="transmembrane region" description="Helical" evidence="1">
    <location>
        <begin position="160"/>
        <end position="179"/>
    </location>
</feature>
<proteinExistence type="predicted"/>
<reference evidence="2 3" key="1">
    <citation type="submission" date="2024-10" db="EMBL/GenBank/DDBJ databases">
        <title>The Natural Products Discovery Center: Release of the First 8490 Sequenced Strains for Exploring Actinobacteria Biosynthetic Diversity.</title>
        <authorList>
            <person name="Kalkreuter E."/>
            <person name="Kautsar S.A."/>
            <person name="Yang D."/>
            <person name="Bader C.D."/>
            <person name="Teijaro C.N."/>
            <person name="Fluegel L."/>
            <person name="Davis C.M."/>
            <person name="Simpson J.R."/>
            <person name="Lauterbach L."/>
            <person name="Steele A.D."/>
            <person name="Gui C."/>
            <person name="Meng S."/>
            <person name="Li G."/>
            <person name="Viehrig K."/>
            <person name="Ye F."/>
            <person name="Su P."/>
            <person name="Kiefer A.F."/>
            <person name="Nichols A."/>
            <person name="Cepeda A.J."/>
            <person name="Yan W."/>
            <person name="Fan B."/>
            <person name="Jiang Y."/>
            <person name="Adhikari A."/>
            <person name="Zheng C.-J."/>
            <person name="Schuster L."/>
            <person name="Cowan T.M."/>
            <person name="Smanski M.J."/>
            <person name="Chevrette M.G."/>
            <person name="De Carvalho L.P.S."/>
            <person name="Shen B."/>
        </authorList>
    </citation>
    <scope>NUCLEOTIDE SEQUENCE [LARGE SCALE GENOMIC DNA]</scope>
    <source>
        <strain evidence="2 3">NPDC006488</strain>
    </source>
</reference>
<keyword evidence="1" id="KW-0812">Transmembrane</keyword>
<feature type="transmembrane region" description="Helical" evidence="1">
    <location>
        <begin position="185"/>
        <end position="204"/>
    </location>
</feature>
<evidence type="ECO:0000256" key="1">
    <source>
        <dbReference type="SAM" id="Phobius"/>
    </source>
</evidence>
<keyword evidence="3" id="KW-1185">Reference proteome</keyword>
<dbReference type="RefSeq" id="WP_388114929.1">
    <property type="nucleotide sequence ID" value="NZ_JBIAHM010000024.1"/>
</dbReference>